<dbReference type="AlphaFoldDB" id="A0AAJ8DMW3"/>
<dbReference type="GeneID" id="108875522"/>
<feature type="region of interest" description="Disordered" evidence="1">
    <location>
        <begin position="198"/>
        <end position="218"/>
    </location>
</feature>
<dbReference type="KEGG" id="lcf:108875522"/>
<proteinExistence type="predicted"/>
<sequence>MDQRLNFIPEELQNNFPPGLLKAANSLVEDYTQRTHNTNLHDFFSLLKDFVITVKKKKDSHTRTPGRVKVFSLVTGQTCGADVTILKKVKNCRGITVEETNHWDQCDVIIVFCPISGRPGSDVQDAMSRVQGDSPVILVLMHHTRKPDHAAGATNWFETYPQVVLDVDVLFHDSVPGLLQCERNENTVQQIHRELMERGGSQERGDGGLIPATDEPNEGGVVSKLQEFDRLVTGGFINLASDYIFSFLSAIYKISFQRPQCE</sequence>
<dbReference type="PANTHER" id="PTHR34488:SF1">
    <property type="entry name" value="SI:CH211-245H14.1-RELATED"/>
    <property type="match status" value="1"/>
</dbReference>
<reference evidence="3" key="1">
    <citation type="submission" date="2025-08" db="UniProtKB">
        <authorList>
            <consortium name="RefSeq"/>
        </authorList>
    </citation>
    <scope>IDENTIFICATION</scope>
    <source>
        <tissue evidence="3">Brain</tissue>
    </source>
</reference>
<gene>
    <name evidence="3" type="primary">LOC108875522</name>
</gene>
<organism evidence="2 3">
    <name type="scientific">Lates calcarifer</name>
    <name type="common">Barramundi</name>
    <name type="synonym">Holocentrus calcarifer</name>
    <dbReference type="NCBI Taxonomy" id="8187"/>
    <lineage>
        <taxon>Eukaryota</taxon>
        <taxon>Metazoa</taxon>
        <taxon>Chordata</taxon>
        <taxon>Craniata</taxon>
        <taxon>Vertebrata</taxon>
        <taxon>Euteleostomi</taxon>
        <taxon>Actinopterygii</taxon>
        <taxon>Neopterygii</taxon>
        <taxon>Teleostei</taxon>
        <taxon>Neoteleostei</taxon>
        <taxon>Acanthomorphata</taxon>
        <taxon>Carangaria</taxon>
        <taxon>Carangaria incertae sedis</taxon>
        <taxon>Centropomidae</taxon>
        <taxon>Lates</taxon>
    </lineage>
</organism>
<dbReference type="Proteomes" id="UP000694890">
    <property type="component" value="Unplaced"/>
</dbReference>
<protein>
    <submittedName>
        <fullName evidence="3">Uncharacterized protein LOC108875522 isoform X1</fullName>
    </submittedName>
</protein>
<name>A0AAJ8DMW3_LATCA</name>
<evidence type="ECO:0000313" key="2">
    <source>
        <dbReference type="Proteomes" id="UP000694890"/>
    </source>
</evidence>
<accession>A0AAJ8DMW3</accession>
<dbReference type="RefSeq" id="XP_050924985.1">
    <property type="nucleotide sequence ID" value="XM_051069028.1"/>
</dbReference>
<evidence type="ECO:0000256" key="1">
    <source>
        <dbReference type="SAM" id="MobiDB-lite"/>
    </source>
</evidence>
<evidence type="ECO:0000313" key="3">
    <source>
        <dbReference type="RefSeq" id="XP_050924985.1"/>
    </source>
</evidence>
<dbReference type="PANTHER" id="PTHR34488">
    <property type="entry name" value="SI:CH211-245H14.1-RELATED"/>
    <property type="match status" value="1"/>
</dbReference>